<comment type="subcellular location">
    <subcellularLocation>
        <location evidence="6">Cytoplasm</location>
    </subcellularLocation>
</comment>
<evidence type="ECO:0000256" key="4">
    <source>
        <dbReference type="ARBA" id="ARBA00022679"/>
    </source>
</evidence>
<evidence type="ECO:0000313" key="8">
    <source>
        <dbReference type="Proteomes" id="UP001156682"/>
    </source>
</evidence>
<dbReference type="Pfam" id="PF02527">
    <property type="entry name" value="GidB"/>
    <property type="match status" value="1"/>
</dbReference>
<proteinExistence type="inferred from homology"/>
<keyword evidence="5 6" id="KW-0949">S-adenosyl-L-methionine</keyword>
<feature type="binding site" evidence="6">
    <location>
        <position position="84"/>
    </location>
    <ligand>
        <name>S-adenosyl-L-methionine</name>
        <dbReference type="ChEBI" id="CHEBI:59789"/>
    </ligand>
</feature>
<keyword evidence="2 6" id="KW-0698">rRNA processing</keyword>
<sequence>MNTDAKLEQLLRSGLKEMQIDASELQLSQLLSYLQLLIKWNKAYNLTAVRDPIEMIYRHLLDSLSILPYVQAGELTDVGSGAGLPGIPLAIMKPDLQVLSLDSNGKKTRFQFQVKATLNLTNFDVQQVRAEALQLSTRSKQLVSRAFASLKDFVNLTKPLAAKDARWLAMKGLYPEDELAELPEGYICEQEHLLQVPREEGQRHLLVLVKQMKG</sequence>
<gene>
    <name evidence="6 7" type="primary">rsmG</name>
    <name evidence="7" type="ORF">GCM10007878_22810</name>
</gene>
<evidence type="ECO:0000256" key="2">
    <source>
        <dbReference type="ARBA" id="ARBA00022552"/>
    </source>
</evidence>
<feature type="binding site" evidence="6">
    <location>
        <begin position="130"/>
        <end position="131"/>
    </location>
    <ligand>
        <name>S-adenosyl-L-methionine</name>
        <dbReference type="ChEBI" id="CHEBI:59789"/>
    </ligand>
</feature>
<dbReference type="RefSeq" id="WP_027850547.1">
    <property type="nucleotide sequence ID" value="NZ_BSOR01000039.1"/>
</dbReference>
<dbReference type="PIRSF" id="PIRSF003078">
    <property type="entry name" value="GidB"/>
    <property type="match status" value="1"/>
</dbReference>
<feature type="binding site" evidence="6">
    <location>
        <position position="145"/>
    </location>
    <ligand>
        <name>S-adenosyl-L-methionine</name>
        <dbReference type="ChEBI" id="CHEBI:59789"/>
    </ligand>
</feature>
<dbReference type="NCBIfam" id="TIGR00138">
    <property type="entry name" value="rsmG_gidB"/>
    <property type="match status" value="1"/>
</dbReference>
<comment type="catalytic activity">
    <reaction evidence="6">
        <text>guanosine(527) in 16S rRNA + S-adenosyl-L-methionine = N(7)-methylguanosine(527) in 16S rRNA + S-adenosyl-L-homocysteine</text>
        <dbReference type="Rhea" id="RHEA:42732"/>
        <dbReference type="Rhea" id="RHEA-COMP:10209"/>
        <dbReference type="Rhea" id="RHEA-COMP:10210"/>
        <dbReference type="ChEBI" id="CHEBI:57856"/>
        <dbReference type="ChEBI" id="CHEBI:59789"/>
        <dbReference type="ChEBI" id="CHEBI:74269"/>
        <dbReference type="ChEBI" id="CHEBI:74480"/>
        <dbReference type="EC" id="2.1.1.170"/>
    </reaction>
</comment>
<dbReference type="GO" id="GO:0032259">
    <property type="term" value="P:methylation"/>
    <property type="evidence" value="ECO:0007669"/>
    <property type="project" value="UniProtKB-KW"/>
</dbReference>
<accession>A0ABQ6A0G0</accession>
<evidence type="ECO:0000256" key="1">
    <source>
        <dbReference type="ARBA" id="ARBA00022490"/>
    </source>
</evidence>
<evidence type="ECO:0000256" key="3">
    <source>
        <dbReference type="ARBA" id="ARBA00022603"/>
    </source>
</evidence>
<reference evidence="8" key="1">
    <citation type="journal article" date="2019" name="Int. J. Syst. Evol. Microbiol.">
        <title>The Global Catalogue of Microorganisms (GCM) 10K type strain sequencing project: providing services to taxonomists for standard genome sequencing and annotation.</title>
        <authorList>
            <consortium name="The Broad Institute Genomics Platform"/>
            <consortium name="The Broad Institute Genome Sequencing Center for Infectious Disease"/>
            <person name="Wu L."/>
            <person name="Ma J."/>
        </authorList>
    </citation>
    <scope>NUCLEOTIDE SEQUENCE [LARGE SCALE GENOMIC DNA]</scope>
    <source>
        <strain evidence="8">NBRC 100033</strain>
    </source>
</reference>
<evidence type="ECO:0000313" key="7">
    <source>
        <dbReference type="EMBL" id="GLR64843.1"/>
    </source>
</evidence>
<dbReference type="PANTHER" id="PTHR31760:SF0">
    <property type="entry name" value="S-ADENOSYL-L-METHIONINE-DEPENDENT METHYLTRANSFERASES SUPERFAMILY PROTEIN"/>
    <property type="match status" value="1"/>
</dbReference>
<evidence type="ECO:0000256" key="6">
    <source>
        <dbReference type="HAMAP-Rule" id="MF_00074"/>
    </source>
</evidence>
<keyword evidence="1 6" id="KW-0963">Cytoplasm</keyword>
<dbReference type="EC" id="2.1.1.170" evidence="6"/>
<dbReference type="SUPFAM" id="SSF53335">
    <property type="entry name" value="S-adenosyl-L-methionine-dependent methyltransferases"/>
    <property type="match status" value="1"/>
</dbReference>
<comment type="caution">
    <text evidence="6">Lacks conserved residue(s) required for the propagation of feature annotation.</text>
</comment>
<dbReference type="Proteomes" id="UP001156682">
    <property type="component" value="Unassembled WGS sequence"/>
</dbReference>
<keyword evidence="8" id="KW-1185">Reference proteome</keyword>
<dbReference type="Gene3D" id="3.40.50.150">
    <property type="entry name" value="Vaccinia Virus protein VP39"/>
    <property type="match status" value="1"/>
</dbReference>
<comment type="caution">
    <text evidence="7">The sequence shown here is derived from an EMBL/GenBank/DDBJ whole genome shotgun (WGS) entry which is preliminary data.</text>
</comment>
<evidence type="ECO:0000256" key="5">
    <source>
        <dbReference type="ARBA" id="ARBA00022691"/>
    </source>
</evidence>
<protein>
    <recommendedName>
        <fullName evidence="6">Ribosomal RNA small subunit methyltransferase G</fullName>
        <ecNumber evidence="6">2.1.1.170</ecNumber>
    </recommendedName>
    <alternativeName>
        <fullName evidence="6">16S rRNA 7-methylguanosine methyltransferase</fullName>
        <shortName evidence="6">16S rRNA m7G methyltransferase</shortName>
    </alternativeName>
</protein>
<dbReference type="InterPro" id="IPR029063">
    <property type="entry name" value="SAM-dependent_MTases_sf"/>
</dbReference>
<dbReference type="PANTHER" id="PTHR31760">
    <property type="entry name" value="S-ADENOSYL-L-METHIONINE-DEPENDENT METHYLTRANSFERASES SUPERFAMILY PROTEIN"/>
    <property type="match status" value="1"/>
</dbReference>
<comment type="function">
    <text evidence="6">Specifically methylates the N7 position of guanine in position 527 of 16S rRNA.</text>
</comment>
<keyword evidence="4 6" id="KW-0808">Transferase</keyword>
<dbReference type="InterPro" id="IPR003682">
    <property type="entry name" value="rRNA_ssu_MeTfrase_G"/>
</dbReference>
<comment type="similarity">
    <text evidence="6">Belongs to the methyltransferase superfamily. RNA methyltransferase RsmG family.</text>
</comment>
<feature type="binding site" evidence="6">
    <location>
        <position position="79"/>
    </location>
    <ligand>
        <name>S-adenosyl-L-methionine</name>
        <dbReference type="ChEBI" id="CHEBI:59789"/>
    </ligand>
</feature>
<dbReference type="GO" id="GO:0008168">
    <property type="term" value="F:methyltransferase activity"/>
    <property type="evidence" value="ECO:0007669"/>
    <property type="project" value="UniProtKB-KW"/>
</dbReference>
<organism evidence="7 8">
    <name type="scientific">Marinospirillum insulare</name>
    <dbReference type="NCBI Taxonomy" id="217169"/>
    <lineage>
        <taxon>Bacteria</taxon>
        <taxon>Pseudomonadati</taxon>
        <taxon>Pseudomonadota</taxon>
        <taxon>Gammaproteobacteria</taxon>
        <taxon>Oceanospirillales</taxon>
        <taxon>Oceanospirillaceae</taxon>
        <taxon>Marinospirillum</taxon>
    </lineage>
</organism>
<keyword evidence="3 6" id="KW-0489">Methyltransferase</keyword>
<name>A0ABQ6A0G0_9GAMM</name>
<dbReference type="EMBL" id="BSOR01000039">
    <property type="protein sequence ID" value="GLR64843.1"/>
    <property type="molecule type" value="Genomic_DNA"/>
</dbReference>
<dbReference type="HAMAP" id="MF_00074">
    <property type="entry name" value="16SrRNA_methyltr_G"/>
    <property type="match status" value="1"/>
</dbReference>